<dbReference type="PROSITE" id="PS51263">
    <property type="entry name" value="ADF_H"/>
    <property type="match status" value="1"/>
</dbReference>
<dbReference type="GO" id="GO:0030833">
    <property type="term" value="P:regulation of actin filament polymerization"/>
    <property type="evidence" value="ECO:0000318"/>
    <property type="project" value="GO_Central"/>
</dbReference>
<accession>A0A1Y1HZJ1</accession>
<dbReference type="FunFam" id="3.40.20.10:FF:000018">
    <property type="entry name" value="Coactosin-like 1"/>
    <property type="match status" value="1"/>
</dbReference>
<keyword evidence="8" id="KW-1185">Reference proteome</keyword>
<dbReference type="SUPFAM" id="SSF55753">
    <property type="entry name" value="Actin depolymerizing proteins"/>
    <property type="match status" value="1"/>
</dbReference>
<keyword evidence="3" id="KW-0009">Actin-binding</keyword>
<comment type="subcellular location">
    <subcellularLocation>
        <location evidence="1">Cytoplasm</location>
        <location evidence="1">Cytoskeleton</location>
    </subcellularLocation>
</comment>
<keyword evidence="4" id="KW-0206">Cytoskeleton</keyword>
<evidence type="ECO:0000256" key="3">
    <source>
        <dbReference type="ARBA" id="ARBA00023203"/>
    </source>
</evidence>
<dbReference type="Gene3D" id="3.40.20.10">
    <property type="entry name" value="Severin"/>
    <property type="match status" value="1"/>
</dbReference>
<comment type="similarity">
    <text evidence="5">Belongs to the actin-binding proteins ADF family. Coactosin subfamily.</text>
</comment>
<protein>
    <recommendedName>
        <fullName evidence="6">ADF-H domain-containing protein</fullName>
    </recommendedName>
</protein>
<evidence type="ECO:0000259" key="6">
    <source>
        <dbReference type="PROSITE" id="PS51263"/>
    </source>
</evidence>
<dbReference type="SMART" id="SM00102">
    <property type="entry name" value="ADF"/>
    <property type="match status" value="1"/>
</dbReference>
<sequence length="219" mass="23627">MGGDLTDGCEEAYKAVFSDSEATTWCWLGYEGNKLAVAGKGDGGLQEMLSKVDDNIILYGLLRVNKTDDGGDSKRVKFVYLTWVGENAPAMKKGKVNMHKGACGQLFQGYHIEKQIFAKEELQNLEADIDDSLRRAGGANYDLGNIRTGVQAGKSTDLKNASKEFFSQKEKETTIAGIVYDKGPLSKELTSCDLGGRAMTVGASVAKKNTVGYDSTVQA</sequence>
<organism evidence="7 8">
    <name type="scientific">Klebsormidium nitens</name>
    <name type="common">Green alga</name>
    <name type="synonym">Ulothrix nitens</name>
    <dbReference type="NCBI Taxonomy" id="105231"/>
    <lineage>
        <taxon>Eukaryota</taxon>
        <taxon>Viridiplantae</taxon>
        <taxon>Streptophyta</taxon>
        <taxon>Klebsormidiophyceae</taxon>
        <taxon>Klebsormidiales</taxon>
        <taxon>Klebsormidiaceae</taxon>
        <taxon>Klebsormidium</taxon>
    </lineage>
</organism>
<keyword evidence="2" id="KW-0963">Cytoplasm</keyword>
<evidence type="ECO:0000256" key="2">
    <source>
        <dbReference type="ARBA" id="ARBA00022490"/>
    </source>
</evidence>
<evidence type="ECO:0000313" key="7">
    <source>
        <dbReference type="EMBL" id="GAQ81947.1"/>
    </source>
</evidence>
<evidence type="ECO:0000256" key="5">
    <source>
        <dbReference type="ARBA" id="ARBA00038052"/>
    </source>
</evidence>
<dbReference type="InterPro" id="IPR002108">
    <property type="entry name" value="ADF-H"/>
</dbReference>
<evidence type="ECO:0000256" key="4">
    <source>
        <dbReference type="ARBA" id="ARBA00023212"/>
    </source>
</evidence>
<reference evidence="7 8" key="1">
    <citation type="journal article" date="2014" name="Nat. Commun.">
        <title>Klebsormidium flaccidum genome reveals primary factors for plant terrestrial adaptation.</title>
        <authorList>
            <person name="Hori K."/>
            <person name="Maruyama F."/>
            <person name="Fujisawa T."/>
            <person name="Togashi T."/>
            <person name="Yamamoto N."/>
            <person name="Seo M."/>
            <person name="Sato S."/>
            <person name="Yamada T."/>
            <person name="Mori H."/>
            <person name="Tajima N."/>
            <person name="Moriyama T."/>
            <person name="Ikeuchi M."/>
            <person name="Watanabe M."/>
            <person name="Wada H."/>
            <person name="Kobayashi K."/>
            <person name="Saito M."/>
            <person name="Masuda T."/>
            <person name="Sasaki-Sekimoto Y."/>
            <person name="Mashiguchi K."/>
            <person name="Awai K."/>
            <person name="Shimojima M."/>
            <person name="Masuda S."/>
            <person name="Iwai M."/>
            <person name="Nobusawa T."/>
            <person name="Narise T."/>
            <person name="Kondo S."/>
            <person name="Saito H."/>
            <person name="Sato R."/>
            <person name="Murakawa M."/>
            <person name="Ihara Y."/>
            <person name="Oshima-Yamada Y."/>
            <person name="Ohtaka K."/>
            <person name="Satoh M."/>
            <person name="Sonobe K."/>
            <person name="Ishii M."/>
            <person name="Ohtani R."/>
            <person name="Kanamori-Sato M."/>
            <person name="Honoki R."/>
            <person name="Miyazaki D."/>
            <person name="Mochizuki H."/>
            <person name="Umetsu J."/>
            <person name="Higashi K."/>
            <person name="Shibata D."/>
            <person name="Kamiya Y."/>
            <person name="Sato N."/>
            <person name="Nakamura Y."/>
            <person name="Tabata S."/>
            <person name="Ida S."/>
            <person name="Kurokawa K."/>
            <person name="Ohta H."/>
        </authorList>
    </citation>
    <scope>NUCLEOTIDE SEQUENCE [LARGE SCALE GENOMIC DNA]</scope>
    <source>
        <strain evidence="7 8">NIES-2285</strain>
    </source>
</reference>
<dbReference type="PANTHER" id="PTHR10829:SF25">
    <property type="entry name" value="DREBRIN-LIKE PROTEIN"/>
    <property type="match status" value="1"/>
</dbReference>
<evidence type="ECO:0000256" key="1">
    <source>
        <dbReference type="ARBA" id="ARBA00004245"/>
    </source>
</evidence>
<dbReference type="PANTHER" id="PTHR10829">
    <property type="entry name" value="CORTACTIN AND DREBRIN"/>
    <property type="match status" value="1"/>
</dbReference>
<feature type="domain" description="ADF-H" evidence="6">
    <location>
        <begin position="1"/>
        <end position="134"/>
    </location>
</feature>
<evidence type="ECO:0000313" key="8">
    <source>
        <dbReference type="Proteomes" id="UP000054558"/>
    </source>
</evidence>
<dbReference type="AlphaFoldDB" id="A0A1Y1HZJ1"/>
<dbReference type="EMBL" id="DF237044">
    <property type="protein sequence ID" value="GAQ81947.1"/>
    <property type="molecule type" value="Genomic_DNA"/>
</dbReference>
<dbReference type="Proteomes" id="UP000054558">
    <property type="component" value="Unassembled WGS sequence"/>
</dbReference>
<name>A0A1Y1HZJ1_KLENI</name>
<proteinExistence type="inferred from homology"/>
<dbReference type="GO" id="GO:0030864">
    <property type="term" value="C:cortical actin cytoskeleton"/>
    <property type="evidence" value="ECO:0000318"/>
    <property type="project" value="GO_Central"/>
</dbReference>
<dbReference type="InterPro" id="IPR029006">
    <property type="entry name" value="ADF-H/Gelsolin-like_dom_sf"/>
</dbReference>
<dbReference type="OMA" id="KFVAITW"/>
<dbReference type="Pfam" id="PF00241">
    <property type="entry name" value="Cofilin_ADF"/>
    <property type="match status" value="1"/>
</dbReference>
<dbReference type="CDD" id="cd11282">
    <property type="entry name" value="ADF_coactosin_like"/>
    <property type="match status" value="1"/>
</dbReference>
<dbReference type="OrthoDB" id="20822at2759"/>
<dbReference type="GO" id="GO:0051015">
    <property type="term" value="F:actin filament binding"/>
    <property type="evidence" value="ECO:0000318"/>
    <property type="project" value="GO_Central"/>
</dbReference>
<gene>
    <name evidence="7" type="ORF">KFL_000950230</name>
</gene>
<dbReference type="STRING" id="105231.A0A1Y1HZJ1"/>